<organism evidence="1">
    <name type="scientific">Pithovirus LCPAC103</name>
    <dbReference type="NCBI Taxonomy" id="2506588"/>
    <lineage>
        <taxon>Viruses</taxon>
        <taxon>Pithoviruses</taxon>
    </lineage>
</organism>
<accession>A0A481Z4H3</accession>
<gene>
    <name evidence="1" type="ORF">LCPAC103_01670</name>
</gene>
<evidence type="ECO:0000313" key="1">
    <source>
        <dbReference type="EMBL" id="QBK90486.1"/>
    </source>
</evidence>
<protein>
    <submittedName>
        <fullName evidence="1">Uncharacterized protein</fullName>
    </submittedName>
</protein>
<name>A0A481Z4H3_9VIRU</name>
<proteinExistence type="predicted"/>
<sequence length="233" mass="27172">MQLQVDSPIHGLVKLDLVELEVYYQSEDHADPFVHGHLDQLTNNCWYFHKQARSYRAGTYKGLDITFGDSSCYGGLLIRSVAFNNRLIEGPCRTVNLLLELLGIERIDQLVAFDEPALNVTHERLKLISRTESLVAEVIRGPRVGLSLKSAEATDNCWWYYHQLPYRFVVQRYLGQIKKQRFLLSLPERWIRDRYKLWFEAGQAMSLSDFPVKVTRVQELCELYGCWWTAHMS</sequence>
<dbReference type="EMBL" id="MK500489">
    <property type="protein sequence ID" value="QBK90486.1"/>
    <property type="molecule type" value="Genomic_DNA"/>
</dbReference>
<reference evidence="1" key="1">
    <citation type="journal article" date="2019" name="MBio">
        <title>Virus Genomes from Deep Sea Sediments Expand the Ocean Megavirome and Support Independent Origins of Viral Gigantism.</title>
        <authorList>
            <person name="Backstrom D."/>
            <person name="Yutin N."/>
            <person name="Jorgensen S.L."/>
            <person name="Dharamshi J."/>
            <person name="Homa F."/>
            <person name="Zaremba-Niedwiedzka K."/>
            <person name="Spang A."/>
            <person name="Wolf Y.I."/>
            <person name="Koonin E.V."/>
            <person name="Ettema T.J."/>
        </authorList>
    </citation>
    <scope>NUCLEOTIDE SEQUENCE</scope>
</reference>